<dbReference type="EMBL" id="GBXM01019873">
    <property type="protein sequence ID" value="JAH88704.1"/>
    <property type="molecule type" value="Transcribed_RNA"/>
</dbReference>
<protein>
    <submittedName>
        <fullName evidence="2">Uncharacterized protein</fullName>
    </submittedName>
</protein>
<organism evidence="2">
    <name type="scientific">Anguilla anguilla</name>
    <name type="common">European freshwater eel</name>
    <name type="synonym">Muraena anguilla</name>
    <dbReference type="NCBI Taxonomy" id="7936"/>
    <lineage>
        <taxon>Eukaryota</taxon>
        <taxon>Metazoa</taxon>
        <taxon>Chordata</taxon>
        <taxon>Craniata</taxon>
        <taxon>Vertebrata</taxon>
        <taxon>Euteleostomi</taxon>
        <taxon>Actinopterygii</taxon>
        <taxon>Neopterygii</taxon>
        <taxon>Teleostei</taxon>
        <taxon>Anguilliformes</taxon>
        <taxon>Anguillidae</taxon>
        <taxon>Anguilla</taxon>
    </lineage>
</organism>
<keyword evidence="1" id="KW-1133">Transmembrane helix</keyword>
<feature type="transmembrane region" description="Helical" evidence="1">
    <location>
        <begin position="15"/>
        <end position="32"/>
    </location>
</feature>
<sequence length="37" mass="4334">MACIQLTFVLSLTRLIKAFFNSLLFLFCLLKLRTNKL</sequence>
<accession>A0A0E9WE79</accession>
<keyword evidence="1" id="KW-0472">Membrane</keyword>
<keyword evidence="1" id="KW-0812">Transmembrane</keyword>
<dbReference type="AlphaFoldDB" id="A0A0E9WE79"/>
<name>A0A0E9WE79_ANGAN</name>
<evidence type="ECO:0000313" key="2">
    <source>
        <dbReference type="EMBL" id="JAH88704.1"/>
    </source>
</evidence>
<proteinExistence type="predicted"/>
<evidence type="ECO:0000256" key="1">
    <source>
        <dbReference type="SAM" id="Phobius"/>
    </source>
</evidence>
<reference evidence="2" key="2">
    <citation type="journal article" date="2015" name="Fish Shellfish Immunol.">
        <title>Early steps in the European eel (Anguilla anguilla)-Vibrio vulnificus interaction in the gills: Role of the RtxA13 toxin.</title>
        <authorList>
            <person name="Callol A."/>
            <person name="Pajuelo D."/>
            <person name="Ebbesson L."/>
            <person name="Teles M."/>
            <person name="MacKenzie S."/>
            <person name="Amaro C."/>
        </authorList>
    </citation>
    <scope>NUCLEOTIDE SEQUENCE</scope>
</reference>
<reference evidence="2" key="1">
    <citation type="submission" date="2014-11" db="EMBL/GenBank/DDBJ databases">
        <authorList>
            <person name="Amaro Gonzalez C."/>
        </authorList>
    </citation>
    <scope>NUCLEOTIDE SEQUENCE</scope>
</reference>